<dbReference type="RefSeq" id="WP_093072564.1">
    <property type="nucleotide sequence ID" value="NZ_FOGV01000008.1"/>
</dbReference>
<evidence type="ECO:0000313" key="3">
    <source>
        <dbReference type="Proteomes" id="UP000199318"/>
    </source>
</evidence>
<dbReference type="Gene3D" id="1.10.405.20">
    <property type="match status" value="1"/>
</dbReference>
<sequence length="428" mass="48670">MNEQRPSQRKIAVIGAGVSGIVASHILQRKYEVHLFEKNDYLGGHTNTIVIPDGPDQGTPVDTGFIVLNDRTYPLFNQFLNQLNVSTRKSEMSFSYFDKRDGFQYKGTNLNSLFAQRKNLLSPSFYKMLSGIKKFSKQALFDLEHDRFQGETLGEYIEKIGINEQGKNRFLIPMGGAIWSSSNRDILDYPAQSFVRFFKNHGLLSFKDIPQWQTVIGGSHAYVHAFRQQFNGQIHLQAEIENVRRNEEHVILRMADGSEQLFDDVILAAHADQSLNLLADATAEEKKWLGTWSYSENHTILHTDTSVLPSLRRAWASWNYVRDHQASAPDAKPVSVSYYMNLLQGLKTAHDYCVTLNGAEAISPEKVIKEIRYRHPVYTAEAIRSQEELPKLNGKNNTYFCGSYFGYGFHEDGVRSGVEVARKMGLDL</sequence>
<dbReference type="AlphaFoldDB" id="A0A1H9SX35"/>
<evidence type="ECO:0000259" key="1">
    <source>
        <dbReference type="Pfam" id="PF01593"/>
    </source>
</evidence>
<protein>
    <submittedName>
        <fullName evidence="2">Predicted NAD/FAD-binding protein</fullName>
    </submittedName>
</protein>
<dbReference type="Proteomes" id="UP000199318">
    <property type="component" value="Unassembled WGS sequence"/>
</dbReference>
<dbReference type="PANTHER" id="PTHR42923">
    <property type="entry name" value="PROTOPORPHYRINOGEN OXIDASE"/>
    <property type="match status" value="1"/>
</dbReference>
<dbReference type="Gene3D" id="3.30.70.1990">
    <property type="match status" value="1"/>
</dbReference>
<evidence type="ECO:0000313" key="2">
    <source>
        <dbReference type="EMBL" id="SER89466.1"/>
    </source>
</evidence>
<dbReference type="Pfam" id="PF01593">
    <property type="entry name" value="Amino_oxidase"/>
    <property type="match status" value="1"/>
</dbReference>
<dbReference type="InterPro" id="IPR036188">
    <property type="entry name" value="FAD/NAD-bd_sf"/>
</dbReference>
<dbReference type="STRING" id="1464123.SAMN05444126_10851"/>
<reference evidence="3" key="1">
    <citation type="submission" date="2016-10" db="EMBL/GenBank/DDBJ databases">
        <authorList>
            <person name="de Groot N.N."/>
        </authorList>
    </citation>
    <scope>NUCLEOTIDE SEQUENCE [LARGE SCALE GENOMIC DNA]</scope>
    <source>
        <strain evidence="3">10nlg</strain>
    </source>
</reference>
<feature type="domain" description="Amine oxidase" evidence="1">
    <location>
        <begin position="19"/>
        <end position="275"/>
    </location>
</feature>
<gene>
    <name evidence="2" type="ORF">SAMN05444126_10851</name>
</gene>
<organism evidence="2 3">
    <name type="scientific">Salisediminibacterium halotolerans</name>
    <dbReference type="NCBI Taxonomy" id="517425"/>
    <lineage>
        <taxon>Bacteria</taxon>
        <taxon>Bacillati</taxon>
        <taxon>Bacillota</taxon>
        <taxon>Bacilli</taxon>
        <taxon>Bacillales</taxon>
        <taxon>Bacillaceae</taxon>
        <taxon>Salisediminibacterium</taxon>
    </lineage>
</organism>
<dbReference type="InterPro" id="IPR050464">
    <property type="entry name" value="Zeta_carotene_desat/Oxidored"/>
</dbReference>
<accession>A0A1H9SX35</accession>
<dbReference type="EMBL" id="FOGV01000008">
    <property type="protein sequence ID" value="SER89466.1"/>
    <property type="molecule type" value="Genomic_DNA"/>
</dbReference>
<proteinExistence type="predicted"/>
<dbReference type="SUPFAM" id="SSF51905">
    <property type="entry name" value="FAD/NAD(P)-binding domain"/>
    <property type="match status" value="1"/>
</dbReference>
<dbReference type="PANTHER" id="PTHR42923:SF17">
    <property type="entry name" value="AMINE OXIDASE DOMAIN-CONTAINING PROTEIN"/>
    <property type="match status" value="1"/>
</dbReference>
<comment type="caution">
    <text evidence="2">The sequence shown here is derived from an EMBL/GenBank/DDBJ whole genome shotgun (WGS) entry which is preliminary data.</text>
</comment>
<dbReference type="InterPro" id="IPR002937">
    <property type="entry name" value="Amino_oxidase"/>
</dbReference>
<keyword evidence="3" id="KW-1185">Reference proteome</keyword>
<dbReference type="Gene3D" id="3.50.50.60">
    <property type="entry name" value="FAD/NAD(P)-binding domain"/>
    <property type="match status" value="1"/>
</dbReference>
<dbReference type="OrthoDB" id="9814556at2"/>
<name>A0A1H9SX35_9BACI</name>
<dbReference type="GO" id="GO:0016491">
    <property type="term" value="F:oxidoreductase activity"/>
    <property type="evidence" value="ECO:0007669"/>
    <property type="project" value="InterPro"/>
</dbReference>